<reference evidence="1 2" key="1">
    <citation type="journal article" date="2021" name="Hortic Res">
        <title>High-quality reference genome and annotation aids understanding of berry development for evergreen blueberry (Vaccinium darrowii).</title>
        <authorList>
            <person name="Yu J."/>
            <person name="Hulse-Kemp A.M."/>
            <person name="Babiker E."/>
            <person name="Staton M."/>
        </authorList>
    </citation>
    <scope>NUCLEOTIDE SEQUENCE [LARGE SCALE GENOMIC DNA]</scope>
    <source>
        <strain evidence="2">cv. NJ 8807/NJ 8810</strain>
        <tissue evidence="1">Young leaf</tissue>
    </source>
</reference>
<name>A0ACB7YKV3_9ERIC</name>
<accession>A0ACB7YKV3</accession>
<dbReference type="Proteomes" id="UP000828048">
    <property type="component" value="Chromosome 11"/>
</dbReference>
<comment type="caution">
    <text evidence="1">The sequence shown here is derived from an EMBL/GenBank/DDBJ whole genome shotgun (WGS) entry which is preliminary data.</text>
</comment>
<keyword evidence="2" id="KW-1185">Reference proteome</keyword>
<proteinExistence type="predicted"/>
<gene>
    <name evidence="1" type="ORF">Vadar_007037</name>
</gene>
<sequence>MKNLSGTTISLINRKPFLDYLQGHISSSDAAVQFINPNEFSEITLRPFNLSDVDDLMEWTTDEKVSRFCLWDTYSSREQGID</sequence>
<evidence type="ECO:0000313" key="2">
    <source>
        <dbReference type="Proteomes" id="UP000828048"/>
    </source>
</evidence>
<dbReference type="EMBL" id="CM037161">
    <property type="protein sequence ID" value="KAH7853828.1"/>
    <property type="molecule type" value="Genomic_DNA"/>
</dbReference>
<protein>
    <submittedName>
        <fullName evidence="1">Uncharacterized protein</fullName>
    </submittedName>
</protein>
<evidence type="ECO:0000313" key="1">
    <source>
        <dbReference type="EMBL" id="KAH7853828.1"/>
    </source>
</evidence>
<organism evidence="1 2">
    <name type="scientific">Vaccinium darrowii</name>
    <dbReference type="NCBI Taxonomy" id="229202"/>
    <lineage>
        <taxon>Eukaryota</taxon>
        <taxon>Viridiplantae</taxon>
        <taxon>Streptophyta</taxon>
        <taxon>Embryophyta</taxon>
        <taxon>Tracheophyta</taxon>
        <taxon>Spermatophyta</taxon>
        <taxon>Magnoliopsida</taxon>
        <taxon>eudicotyledons</taxon>
        <taxon>Gunneridae</taxon>
        <taxon>Pentapetalae</taxon>
        <taxon>asterids</taxon>
        <taxon>Ericales</taxon>
        <taxon>Ericaceae</taxon>
        <taxon>Vaccinioideae</taxon>
        <taxon>Vaccinieae</taxon>
        <taxon>Vaccinium</taxon>
    </lineage>
</organism>